<dbReference type="AlphaFoldDB" id="A0A0F9WFK9"/>
<proteinExistence type="predicted"/>
<name>A0A0F9WFK9_9ZZZZ</name>
<reference evidence="1" key="1">
    <citation type="journal article" date="2015" name="Nature">
        <title>Complex archaea that bridge the gap between prokaryotes and eukaryotes.</title>
        <authorList>
            <person name="Spang A."/>
            <person name="Saw J.H."/>
            <person name="Jorgensen S.L."/>
            <person name="Zaremba-Niedzwiedzka K."/>
            <person name="Martijn J."/>
            <person name="Lind A.E."/>
            <person name="van Eijk R."/>
            <person name="Schleper C."/>
            <person name="Guy L."/>
            <person name="Ettema T.J."/>
        </authorList>
    </citation>
    <scope>NUCLEOTIDE SEQUENCE</scope>
</reference>
<evidence type="ECO:0000313" key="1">
    <source>
        <dbReference type="EMBL" id="KKN77068.1"/>
    </source>
</evidence>
<dbReference type="EMBL" id="LAZR01000285">
    <property type="protein sequence ID" value="KKN77068.1"/>
    <property type="molecule type" value="Genomic_DNA"/>
</dbReference>
<comment type="caution">
    <text evidence="1">The sequence shown here is derived from an EMBL/GenBank/DDBJ whole genome shotgun (WGS) entry which is preliminary data.</text>
</comment>
<accession>A0A0F9WFK9</accession>
<protein>
    <submittedName>
        <fullName evidence="1">Uncharacterized protein</fullName>
    </submittedName>
</protein>
<gene>
    <name evidence="1" type="ORF">LCGC14_0364070</name>
</gene>
<sequence length="85" mass="9728">MPGFFDDMAKDISPIVSAAMREVHEFLRSDGHENLMRRFQRKYGTLSIDDIAQIQTALGHEDSEETPCRVCKIMAAKEVQLDQEE</sequence>
<organism evidence="1">
    <name type="scientific">marine sediment metagenome</name>
    <dbReference type="NCBI Taxonomy" id="412755"/>
    <lineage>
        <taxon>unclassified sequences</taxon>
        <taxon>metagenomes</taxon>
        <taxon>ecological metagenomes</taxon>
    </lineage>
</organism>